<comment type="caution">
    <text evidence="4">The sequence shown here is derived from an EMBL/GenBank/DDBJ whole genome shotgun (WGS) entry which is preliminary data.</text>
</comment>
<proteinExistence type="predicted"/>
<accession>A0ABS1CJ56</accession>
<evidence type="ECO:0000313" key="4">
    <source>
        <dbReference type="EMBL" id="MBK1631945.1"/>
    </source>
</evidence>
<dbReference type="PANTHER" id="PTHR30097:SF4">
    <property type="entry name" value="SLR6042 PROTEIN"/>
    <property type="match status" value="1"/>
</dbReference>
<evidence type="ECO:0000313" key="5">
    <source>
        <dbReference type="Proteomes" id="UP000748752"/>
    </source>
</evidence>
<dbReference type="Proteomes" id="UP000748752">
    <property type="component" value="Unassembled WGS sequence"/>
</dbReference>
<dbReference type="Gene3D" id="2.40.50.100">
    <property type="match status" value="1"/>
</dbReference>
<keyword evidence="5" id="KW-1185">Reference proteome</keyword>
<dbReference type="Pfam" id="PF25973">
    <property type="entry name" value="BSH_CzcB"/>
    <property type="match status" value="1"/>
</dbReference>
<organism evidence="4 5">
    <name type="scientific">Thiohalocapsa halophila</name>
    <dbReference type="NCBI Taxonomy" id="69359"/>
    <lineage>
        <taxon>Bacteria</taxon>
        <taxon>Pseudomonadati</taxon>
        <taxon>Pseudomonadota</taxon>
        <taxon>Gammaproteobacteria</taxon>
        <taxon>Chromatiales</taxon>
        <taxon>Chromatiaceae</taxon>
        <taxon>Thiohalocapsa</taxon>
    </lineage>
</organism>
<evidence type="ECO:0000259" key="3">
    <source>
        <dbReference type="Pfam" id="PF25973"/>
    </source>
</evidence>
<protein>
    <submittedName>
        <fullName evidence="4">Efflux transporter periplasmic adaptor subunit</fullName>
    </submittedName>
</protein>
<feature type="domain" description="CzcB-like alpha-helical hairpin" evidence="2">
    <location>
        <begin position="125"/>
        <end position="181"/>
    </location>
</feature>
<gene>
    <name evidence="4" type="ORF">CKO31_14610</name>
</gene>
<sequence length="404" mass="42211">MIAPPRYGRPGRHLRRRWCAITAVWLWLSMLAALPLAAAEPVGELVPLSADEQAALGIELAAPEPAGAAMSRRYPGKVAVPNRQLRVVAAPQAGVIEALLVAEGERVEAGQVLARLASPELVAVQGDYLEALTRLGLAGSELAREQMLHAEGITAERRIIEAQAKRRELATLVDQHRQRLALAGLEPAAIEALAESRRLSSTLPVRTPIGGVVLEQLADTGESVAASAPLYRIGELSPLWVEVHVPVGALAGVAVGGRVRLPAVGPEPGVDGRIITVGRMVHGEDQGVLVRAEVTAGTEDLRPGQFTEVQLLTVAVGEADGPGRWRLPRAAVVRDAGDAYVFAAADNGFRAVPVTLLAEEDRTLVVQGELSATDQVAVSGVVALKAAWLSGAGASADGRGGDDG</sequence>
<dbReference type="InterPro" id="IPR058648">
    <property type="entry name" value="HH_CzcB-like"/>
</dbReference>
<dbReference type="Pfam" id="PF25893">
    <property type="entry name" value="HH_CzcB"/>
    <property type="match status" value="1"/>
</dbReference>
<dbReference type="Gene3D" id="2.40.420.20">
    <property type="match status" value="1"/>
</dbReference>
<name>A0ABS1CJ56_9GAMM</name>
<reference evidence="4 5" key="1">
    <citation type="journal article" date="2020" name="Microorganisms">
        <title>Osmotic Adaptation and Compatible Solute Biosynthesis of Phototrophic Bacteria as Revealed from Genome Analyses.</title>
        <authorList>
            <person name="Imhoff J.F."/>
            <person name="Rahn T."/>
            <person name="Kunzel S."/>
            <person name="Keller A."/>
            <person name="Neulinger S.C."/>
        </authorList>
    </citation>
    <scope>NUCLEOTIDE SEQUENCE [LARGE SCALE GENOMIC DNA]</scope>
    <source>
        <strain evidence="4 5">DSM 6210</strain>
    </source>
</reference>
<dbReference type="InterPro" id="IPR051909">
    <property type="entry name" value="MFP_Cation_Efflux"/>
</dbReference>
<dbReference type="RefSeq" id="WP_200238969.1">
    <property type="nucleotide sequence ID" value="NZ_NRRV01000036.1"/>
</dbReference>
<keyword evidence="1" id="KW-0813">Transport</keyword>
<dbReference type="EMBL" id="NRRV01000036">
    <property type="protein sequence ID" value="MBK1631945.1"/>
    <property type="molecule type" value="Genomic_DNA"/>
</dbReference>
<feature type="domain" description="CzcB-like barrel-sandwich hybrid" evidence="3">
    <location>
        <begin position="86"/>
        <end position="234"/>
    </location>
</feature>
<evidence type="ECO:0000256" key="1">
    <source>
        <dbReference type="ARBA" id="ARBA00022448"/>
    </source>
</evidence>
<dbReference type="SUPFAM" id="SSF111369">
    <property type="entry name" value="HlyD-like secretion proteins"/>
    <property type="match status" value="1"/>
</dbReference>
<evidence type="ECO:0000259" key="2">
    <source>
        <dbReference type="Pfam" id="PF25893"/>
    </source>
</evidence>
<dbReference type="PANTHER" id="PTHR30097">
    <property type="entry name" value="CATION EFFLUX SYSTEM PROTEIN CUSB"/>
    <property type="match status" value="1"/>
</dbReference>
<dbReference type="InterPro" id="IPR058647">
    <property type="entry name" value="BSH_CzcB-like"/>
</dbReference>
<dbReference type="Gene3D" id="2.40.30.170">
    <property type="match status" value="1"/>
</dbReference>